<protein>
    <recommendedName>
        <fullName evidence="2">Helicase ATP-binding domain-containing protein</fullName>
    </recommendedName>
</protein>
<dbReference type="GO" id="GO:0003676">
    <property type="term" value="F:nucleic acid binding"/>
    <property type="evidence" value="ECO:0007669"/>
    <property type="project" value="InterPro"/>
</dbReference>
<dbReference type="PROSITE" id="PS51192">
    <property type="entry name" value="HELICASE_ATP_BIND_1"/>
    <property type="match status" value="1"/>
</dbReference>
<dbReference type="Gene3D" id="3.40.50.300">
    <property type="entry name" value="P-loop containing nucleotide triphosphate hydrolases"/>
    <property type="match status" value="1"/>
</dbReference>
<evidence type="ECO:0000313" key="4">
    <source>
        <dbReference type="Proteomes" id="UP000604046"/>
    </source>
</evidence>
<comment type="caution">
    <text evidence="3">The sequence shown here is derived from an EMBL/GenBank/DDBJ whole genome shotgun (WGS) entry which is preliminary data.</text>
</comment>
<evidence type="ECO:0000313" key="3">
    <source>
        <dbReference type="EMBL" id="CAE7592557.1"/>
    </source>
</evidence>
<dbReference type="InterPro" id="IPR027417">
    <property type="entry name" value="P-loop_NTPase"/>
</dbReference>
<evidence type="ECO:0000256" key="1">
    <source>
        <dbReference type="SAM" id="MobiDB-lite"/>
    </source>
</evidence>
<name>A0A812UXR6_9DINO</name>
<dbReference type="EMBL" id="CAJNDS010002775">
    <property type="protein sequence ID" value="CAE7592557.1"/>
    <property type="molecule type" value="Genomic_DNA"/>
</dbReference>
<accession>A0A812UXR6</accession>
<reference evidence="3" key="1">
    <citation type="submission" date="2021-02" db="EMBL/GenBank/DDBJ databases">
        <authorList>
            <person name="Dougan E. K."/>
            <person name="Rhodes N."/>
            <person name="Thang M."/>
            <person name="Chan C."/>
        </authorList>
    </citation>
    <scope>NUCLEOTIDE SEQUENCE</scope>
</reference>
<dbReference type="SMART" id="SM00487">
    <property type="entry name" value="DEXDc"/>
    <property type="match status" value="1"/>
</dbReference>
<feature type="domain" description="Helicase ATP-binding" evidence="2">
    <location>
        <begin position="221"/>
        <end position="373"/>
    </location>
</feature>
<evidence type="ECO:0000259" key="2">
    <source>
        <dbReference type="PROSITE" id="PS51192"/>
    </source>
</evidence>
<proteinExistence type="predicted"/>
<organism evidence="3 4">
    <name type="scientific">Symbiodinium natans</name>
    <dbReference type="NCBI Taxonomy" id="878477"/>
    <lineage>
        <taxon>Eukaryota</taxon>
        <taxon>Sar</taxon>
        <taxon>Alveolata</taxon>
        <taxon>Dinophyceae</taxon>
        <taxon>Suessiales</taxon>
        <taxon>Symbiodiniaceae</taxon>
        <taxon>Symbiodinium</taxon>
    </lineage>
</organism>
<feature type="compositionally biased region" description="Polar residues" evidence="1">
    <location>
        <begin position="677"/>
        <end position="686"/>
    </location>
</feature>
<dbReference type="OrthoDB" id="417328at2759"/>
<dbReference type="Proteomes" id="UP000604046">
    <property type="component" value="Unassembled WGS sequence"/>
</dbReference>
<dbReference type="InterPro" id="IPR011545">
    <property type="entry name" value="DEAD/DEAH_box_helicase_dom"/>
</dbReference>
<dbReference type="GO" id="GO:0005524">
    <property type="term" value="F:ATP binding"/>
    <property type="evidence" value="ECO:0007669"/>
    <property type="project" value="InterPro"/>
</dbReference>
<gene>
    <name evidence="3" type="ORF">SNAT2548_LOCUS33733</name>
</gene>
<dbReference type="AlphaFoldDB" id="A0A812UXR6"/>
<dbReference type="InterPro" id="IPR014001">
    <property type="entry name" value="Helicase_ATP-bd"/>
</dbReference>
<dbReference type="SUPFAM" id="SSF52540">
    <property type="entry name" value="P-loop containing nucleoside triphosphate hydrolases"/>
    <property type="match status" value="1"/>
</dbReference>
<feature type="region of interest" description="Disordered" evidence="1">
    <location>
        <begin position="667"/>
        <end position="688"/>
    </location>
</feature>
<sequence>MEQLSQSTTNLWDGVGCGGSQKCELATLDFMRRKEGPAWDYEEVDVSDFLKKEFSEGCEVDALHANEWRPGILVRQSKRRSHGRDLAWTVRCEKTHEFFDTTHIRHRHRLERLLISGQGQEHIHALLRQSLGAVLVEWCDPTRLPTGVPALRVGIQIPDVCALQDLRDRILAGELEESFNRRLAETNGTYQVNFDKTRFLELYEDSLFSFEGLTTHQQAKLQEMKGLTQIHLSAPAGAGKTFVAVQYVLDQLMASPSARVLYVAPSDSLGLHFVQWLSTRLSAKTGRDELELCRTKLRDVLSRLMLLHAPYETLLRPELNGDQILRKAADNVEAFDLIVFDEAHKIFCGDAVTRCQVLSRESVTGGKSKLLLSDLSQAPAVSQRYPNMTRVNLTEVVRSTQCIVAGAAVFRLSSEDKTPVTSLGTHGPPLQTFLFECADMGPGEKYAEYAKHVITALWQVAQSFPGTSLHRRVVLLVPNSAFCRHFKPILQERLRKELPHRRLRLVSFEDSLSSLHERLRGRRVPEKHQQENLILDCIDNADGLEGLVVLCIGLDAAIKFDAADVQTRSQVYRGITRAQLLAMVVNEHVEGGWLEFLGAVKFSKDLPVQRPAAGKAAAQIQERAVHNSAGVAVKSLKGFWPLRVCSHLQRLMASLASIGKCCKGHKSRARRKVAPSPQDSLPQKASPQKVKAVLHRSAVWDTTGNTLLRPTKLQFNPLGKQARSLRVKKANVMDHYDHYENEIDPGAAMAVERLALARLEQFGRVEEATRAPKKRSGIVDWKD</sequence>
<dbReference type="Pfam" id="PF00270">
    <property type="entry name" value="DEAD"/>
    <property type="match status" value="1"/>
</dbReference>
<keyword evidence="4" id="KW-1185">Reference proteome</keyword>